<organism evidence="2 3">
    <name type="scientific">Domibacillus enclensis</name>
    <dbReference type="NCBI Taxonomy" id="1017273"/>
    <lineage>
        <taxon>Bacteria</taxon>
        <taxon>Bacillati</taxon>
        <taxon>Bacillota</taxon>
        <taxon>Bacilli</taxon>
        <taxon>Bacillales</taxon>
        <taxon>Bacillaceae</taxon>
        <taxon>Domibacillus</taxon>
    </lineage>
</organism>
<evidence type="ECO:0000313" key="3">
    <source>
        <dbReference type="Proteomes" id="UP000186385"/>
    </source>
</evidence>
<proteinExistence type="predicted"/>
<dbReference type="Proteomes" id="UP000215545">
    <property type="component" value="Unassembled WGS sequence"/>
</dbReference>
<evidence type="ECO:0000313" key="4">
    <source>
        <dbReference type="Proteomes" id="UP000215545"/>
    </source>
</evidence>
<protein>
    <submittedName>
        <fullName evidence="2">Phage minor capsid protein 2</fullName>
    </submittedName>
</protein>
<dbReference type="EMBL" id="MWSK01000004">
    <property type="protein sequence ID" value="OXS77948.1"/>
    <property type="molecule type" value="Genomic_DNA"/>
</dbReference>
<dbReference type="STRING" id="1017273.SAMN05443094_104181"/>
<keyword evidence="4" id="KW-1185">Reference proteome</keyword>
<sequence length="362" mass="39759">MNLEQLLKAFSEVLFSVFQQVESTEDLLNDKQKMALIASIIAALDELQAVTEQTLPEELTSAYTAGLSEAQAALQELLTSAPASPITATIAAAAKLKPVIANRIHLNALNNLISDTLADLKAAFRTARESAITTINDTIDVVRLEIASGIIQGNHNRVTAKRVAKAFAQGGLTSFITRDGKRLPLDVYASLVARVKTRQAQVTGAENRYKEAGVTTVRIFENAVTCPVCAKYRNMIVVISGSIPGFKTKNEVPLPPYHPNCRGTIRPVVMDFLSDAELAEAKALTAAFDPGKDNRTPAQRKAYAKEQEIRRKAREETKYYERMKAVLGDQAPKTVGAFRRMKRSNGKGWQKVQVEYLKAVRE</sequence>
<name>A0A1N6WIQ7_9BACI</name>
<dbReference type="InterPro" id="IPR009319">
    <property type="entry name" value="Phage_A118_VSP1"/>
</dbReference>
<accession>A0A1N6WIQ7</accession>
<gene>
    <name evidence="1" type="ORF">B1B05_10100</name>
    <name evidence="2" type="ORF">SAMN05443094_104181</name>
</gene>
<dbReference type="GO" id="GO:0005198">
    <property type="term" value="F:structural molecule activity"/>
    <property type="evidence" value="ECO:0007669"/>
    <property type="project" value="InterPro"/>
</dbReference>
<dbReference type="Proteomes" id="UP000186385">
    <property type="component" value="Unassembled WGS sequence"/>
</dbReference>
<evidence type="ECO:0000313" key="2">
    <source>
        <dbReference type="EMBL" id="SIQ90003.1"/>
    </source>
</evidence>
<dbReference type="Pfam" id="PF06152">
    <property type="entry name" value="Phage_min_cap2"/>
    <property type="match status" value="1"/>
</dbReference>
<reference evidence="2 3" key="1">
    <citation type="submission" date="2017-01" db="EMBL/GenBank/DDBJ databases">
        <authorList>
            <person name="Mah S.A."/>
            <person name="Swanson W.J."/>
            <person name="Moy G.W."/>
            <person name="Vacquier V.D."/>
        </authorList>
    </citation>
    <scope>NUCLEOTIDE SEQUENCE [LARGE SCALE GENOMIC DNA]</scope>
    <source>
        <strain evidence="2 3">NIO-1016</strain>
    </source>
</reference>
<evidence type="ECO:0000313" key="1">
    <source>
        <dbReference type="EMBL" id="OXS77948.1"/>
    </source>
</evidence>
<dbReference type="RefSeq" id="WP_045850522.1">
    <property type="nucleotide sequence ID" value="NZ_FTLX01000004.1"/>
</dbReference>
<reference evidence="1" key="3">
    <citation type="submission" date="2017-03" db="EMBL/GenBank/DDBJ databases">
        <authorList>
            <person name="Dastager S.G."/>
            <person name="Neurgaonkar P.S."/>
            <person name="Dharne M.S."/>
        </authorList>
    </citation>
    <scope>NUCLEOTIDE SEQUENCE</scope>
    <source>
        <strain evidence="1">DSM 25145</strain>
    </source>
</reference>
<dbReference type="EMBL" id="FTLX01000004">
    <property type="protein sequence ID" value="SIQ90003.1"/>
    <property type="molecule type" value="Genomic_DNA"/>
</dbReference>
<dbReference type="AlphaFoldDB" id="A0A1N6WIQ7"/>
<reference evidence="4" key="2">
    <citation type="submission" date="2017-03" db="EMBL/GenBank/DDBJ databases">
        <title>Bacillus sp. V-88(T) DSM27956, whole genome shotgun sequencing project.</title>
        <authorList>
            <person name="Dastager S.G."/>
            <person name="Neurgaonkar P.S."/>
            <person name="Dharne M.S."/>
        </authorList>
    </citation>
    <scope>NUCLEOTIDE SEQUENCE [LARGE SCALE GENOMIC DNA]</scope>
    <source>
        <strain evidence="4">DSM 25145</strain>
    </source>
</reference>
<dbReference type="OrthoDB" id="3197444at2"/>